<reference evidence="1 2" key="1">
    <citation type="submission" date="2014-04" db="EMBL/GenBank/DDBJ databases">
        <authorList>
            <consortium name="DOE Joint Genome Institute"/>
            <person name="Kuo A."/>
            <person name="Kohler A."/>
            <person name="Nagy L.G."/>
            <person name="Floudas D."/>
            <person name="Copeland A."/>
            <person name="Barry K.W."/>
            <person name="Cichocki N."/>
            <person name="Veneault-Fourrey C."/>
            <person name="LaButti K."/>
            <person name="Lindquist E.A."/>
            <person name="Lipzen A."/>
            <person name="Lundell T."/>
            <person name="Morin E."/>
            <person name="Murat C."/>
            <person name="Sun H."/>
            <person name="Tunlid A."/>
            <person name="Henrissat B."/>
            <person name="Grigoriev I.V."/>
            <person name="Hibbett D.S."/>
            <person name="Martin F."/>
            <person name="Nordberg H.P."/>
            <person name="Cantor M.N."/>
            <person name="Hua S.X."/>
        </authorList>
    </citation>
    <scope>NUCLEOTIDE SEQUENCE [LARGE SCALE GENOMIC DNA]</scope>
    <source>
        <strain evidence="1 2">Foug A</strain>
    </source>
</reference>
<dbReference type="AlphaFoldDB" id="A0A0C3D2S0"/>
<dbReference type="InParanoid" id="A0A0C3D2S0"/>
<protein>
    <submittedName>
        <fullName evidence="1">Uncharacterized protein</fullName>
    </submittedName>
</protein>
<dbReference type="Proteomes" id="UP000053989">
    <property type="component" value="Unassembled WGS sequence"/>
</dbReference>
<accession>A0A0C3D2S0</accession>
<evidence type="ECO:0000313" key="1">
    <source>
        <dbReference type="EMBL" id="KIM50426.1"/>
    </source>
</evidence>
<organism evidence="1 2">
    <name type="scientific">Scleroderma citrinum Foug A</name>
    <dbReference type="NCBI Taxonomy" id="1036808"/>
    <lineage>
        <taxon>Eukaryota</taxon>
        <taxon>Fungi</taxon>
        <taxon>Dikarya</taxon>
        <taxon>Basidiomycota</taxon>
        <taxon>Agaricomycotina</taxon>
        <taxon>Agaricomycetes</taxon>
        <taxon>Agaricomycetidae</taxon>
        <taxon>Boletales</taxon>
        <taxon>Sclerodermatineae</taxon>
        <taxon>Sclerodermataceae</taxon>
        <taxon>Scleroderma</taxon>
    </lineage>
</organism>
<gene>
    <name evidence="1" type="ORF">SCLCIDRAFT_34297</name>
</gene>
<proteinExistence type="predicted"/>
<dbReference type="HOGENOM" id="CLU_3051751_0_0_1"/>
<reference evidence="2" key="2">
    <citation type="submission" date="2015-01" db="EMBL/GenBank/DDBJ databases">
        <title>Evolutionary Origins and Diversification of the Mycorrhizal Mutualists.</title>
        <authorList>
            <consortium name="DOE Joint Genome Institute"/>
            <consortium name="Mycorrhizal Genomics Consortium"/>
            <person name="Kohler A."/>
            <person name="Kuo A."/>
            <person name="Nagy L.G."/>
            <person name="Floudas D."/>
            <person name="Copeland A."/>
            <person name="Barry K.W."/>
            <person name="Cichocki N."/>
            <person name="Veneault-Fourrey C."/>
            <person name="LaButti K."/>
            <person name="Lindquist E.A."/>
            <person name="Lipzen A."/>
            <person name="Lundell T."/>
            <person name="Morin E."/>
            <person name="Murat C."/>
            <person name="Riley R."/>
            <person name="Ohm R."/>
            <person name="Sun H."/>
            <person name="Tunlid A."/>
            <person name="Henrissat B."/>
            <person name="Grigoriev I.V."/>
            <person name="Hibbett D.S."/>
            <person name="Martin F."/>
        </authorList>
    </citation>
    <scope>NUCLEOTIDE SEQUENCE [LARGE SCALE GENOMIC DNA]</scope>
    <source>
        <strain evidence="2">Foug A</strain>
    </source>
</reference>
<keyword evidence="2" id="KW-1185">Reference proteome</keyword>
<dbReference type="EMBL" id="KN822440">
    <property type="protein sequence ID" value="KIM50426.1"/>
    <property type="molecule type" value="Genomic_DNA"/>
</dbReference>
<sequence length="54" mass="6093">MDGVEQAESQLADDLLRNEICHIGASEYADMAVLNEEEENILTEEMADLFLTFD</sequence>
<evidence type="ECO:0000313" key="2">
    <source>
        <dbReference type="Proteomes" id="UP000053989"/>
    </source>
</evidence>
<name>A0A0C3D2S0_9AGAM</name>